<dbReference type="AlphaFoldDB" id="A0A0A8JZ65"/>
<feature type="transmembrane region" description="Helical" evidence="1">
    <location>
        <begin position="47"/>
        <end position="69"/>
    </location>
</feature>
<dbReference type="InterPro" id="IPR017850">
    <property type="entry name" value="Alkaline_phosphatase_core_sf"/>
</dbReference>
<feature type="domain" description="Sulfatase N-terminal" evidence="2">
    <location>
        <begin position="187"/>
        <end position="441"/>
    </location>
</feature>
<name>A0A0A8JZ65_9HYPH</name>
<keyword evidence="1" id="KW-1133">Transmembrane helix</keyword>
<keyword evidence="4" id="KW-1185">Reference proteome</keyword>
<feature type="transmembrane region" description="Helical" evidence="1">
    <location>
        <begin position="109"/>
        <end position="130"/>
    </location>
</feature>
<dbReference type="Proteomes" id="UP000031643">
    <property type="component" value="Chromosome"/>
</dbReference>
<gene>
    <name evidence="3" type="ORF">GL4_0241</name>
</gene>
<sequence length="571" mass="62596">MQSAPYPRAWGQILGSALALSVSIFLLVPSFFYQTQAASIALPFGNFLLLGSLVGALLAFTLAAIAILVSRWLDLSRLYSALAIAITVKAIFLASYVPLLDGDVQFPSIQSATGIWSAVSLLIALVLGFAATFVFNLRAGPVLVAVLVFSLQPLLDTRNWSWSRSALSSQKSVEPDALLSFSKSKHNVLIVLIDTFSSDVFAEILEEKEKFRQEFAGFIYFYNAISYAPYTMMSMQNVYSGREYNGGDIVKIYESIRSDSLFADFEKNGGQTTLGGFYFFRKCPAQECWTENEILGTTPIDTSILDYIELLENGLLRISPTFLQGQIYNSGNGRLGKYFDPDKEPGRISAEVISEFTQKLQAIESGPQLKFLHLMTTHSPLVLDDHCRTVDEMSHQRRNYKKQATCAVRGLVAMLAALKASNVYDNTTIVLLGDHGASIVGRKPDRRFFDAVAPTVGRVGRFRPVLAVKPAGADGPFSVSGAPAQLGDIRKTLCALSSDCLASVPGESLFSLSSDADRERPFVDYDNPTVVRSAKESGEIPERLLTRYTIGGSLESLYETYDPGAVSKHTR</sequence>
<dbReference type="RefSeq" id="WP_045363649.1">
    <property type="nucleotide sequence ID" value="NZ_AP014648.1"/>
</dbReference>
<organism evidence="3 4">
    <name type="scientific">Methyloceanibacter caenitepidi</name>
    <dbReference type="NCBI Taxonomy" id="1384459"/>
    <lineage>
        <taxon>Bacteria</taxon>
        <taxon>Pseudomonadati</taxon>
        <taxon>Pseudomonadota</taxon>
        <taxon>Alphaproteobacteria</taxon>
        <taxon>Hyphomicrobiales</taxon>
        <taxon>Hyphomicrobiaceae</taxon>
        <taxon>Methyloceanibacter</taxon>
    </lineage>
</organism>
<evidence type="ECO:0000313" key="4">
    <source>
        <dbReference type="Proteomes" id="UP000031643"/>
    </source>
</evidence>
<feature type="transmembrane region" description="Helical" evidence="1">
    <location>
        <begin position="78"/>
        <end position="97"/>
    </location>
</feature>
<evidence type="ECO:0000313" key="3">
    <source>
        <dbReference type="EMBL" id="BAQ15711.1"/>
    </source>
</evidence>
<dbReference type="SUPFAM" id="SSF53649">
    <property type="entry name" value="Alkaline phosphatase-like"/>
    <property type="match status" value="1"/>
</dbReference>
<keyword evidence="1" id="KW-0812">Transmembrane</keyword>
<dbReference type="HOGENOM" id="CLU_477187_0_0_5"/>
<accession>A0A0A8JZ65</accession>
<protein>
    <recommendedName>
        <fullName evidence="2">Sulfatase N-terminal domain-containing protein</fullName>
    </recommendedName>
</protein>
<dbReference type="Gene3D" id="3.40.720.10">
    <property type="entry name" value="Alkaline Phosphatase, subunit A"/>
    <property type="match status" value="1"/>
</dbReference>
<evidence type="ECO:0000256" key="1">
    <source>
        <dbReference type="SAM" id="Phobius"/>
    </source>
</evidence>
<keyword evidence="1" id="KW-0472">Membrane</keyword>
<dbReference type="Pfam" id="PF00884">
    <property type="entry name" value="Sulfatase"/>
    <property type="match status" value="1"/>
</dbReference>
<proteinExistence type="predicted"/>
<dbReference type="InterPro" id="IPR000917">
    <property type="entry name" value="Sulfatase_N"/>
</dbReference>
<dbReference type="OrthoDB" id="8452771at2"/>
<reference evidence="3 4" key="1">
    <citation type="submission" date="2014-09" db="EMBL/GenBank/DDBJ databases">
        <title>Genome sequencing of Methyloceanibacter caenitepidi Gela4.</title>
        <authorList>
            <person name="Takeuchi M."/>
            <person name="Susumu S."/>
            <person name="Kamagata Y."/>
            <person name="Oshima K."/>
            <person name="Hattori M."/>
            <person name="Iwasaki W."/>
        </authorList>
    </citation>
    <scope>NUCLEOTIDE SEQUENCE [LARGE SCALE GENOMIC DNA]</scope>
    <source>
        <strain evidence="3 4">Gela4</strain>
    </source>
</reference>
<dbReference type="KEGG" id="mcg:GL4_0241"/>
<dbReference type="EMBL" id="AP014648">
    <property type="protein sequence ID" value="BAQ15711.1"/>
    <property type="molecule type" value="Genomic_DNA"/>
</dbReference>
<evidence type="ECO:0000259" key="2">
    <source>
        <dbReference type="Pfam" id="PF00884"/>
    </source>
</evidence>